<dbReference type="AlphaFoldDB" id="A0A9P4JDY5"/>
<gene>
    <name evidence="2" type="ORF">GQ43DRAFT_209051</name>
</gene>
<protein>
    <recommendedName>
        <fullName evidence="4">BZIP domain-containing protein</fullName>
    </recommendedName>
</protein>
<proteinExistence type="predicted"/>
<comment type="caution">
    <text evidence="2">The sequence shown here is derived from an EMBL/GenBank/DDBJ whole genome shotgun (WGS) entry which is preliminary data.</text>
</comment>
<evidence type="ECO:0000256" key="1">
    <source>
        <dbReference type="SAM" id="MobiDB-lite"/>
    </source>
</evidence>
<feature type="region of interest" description="Disordered" evidence="1">
    <location>
        <begin position="192"/>
        <end position="213"/>
    </location>
</feature>
<evidence type="ECO:0008006" key="4">
    <source>
        <dbReference type="Google" id="ProtNLM"/>
    </source>
</evidence>
<dbReference type="PANTHER" id="PTHR40618">
    <property type="entry name" value="B-ZIP TRANSCRIPTION FACTOR (EUROFUNG)-RELATED"/>
    <property type="match status" value="1"/>
</dbReference>
<keyword evidence="3" id="KW-1185">Reference proteome</keyword>
<feature type="compositionally biased region" description="Basic and acidic residues" evidence="1">
    <location>
        <begin position="64"/>
        <end position="75"/>
    </location>
</feature>
<feature type="compositionally biased region" description="Polar residues" evidence="1">
    <location>
        <begin position="37"/>
        <end position="52"/>
    </location>
</feature>
<dbReference type="PANTHER" id="PTHR40618:SF1">
    <property type="entry name" value="B-ZIP TRANSCRIPTION FACTOR (EUROFUNG)"/>
    <property type="match status" value="1"/>
</dbReference>
<dbReference type="Gene3D" id="1.20.5.170">
    <property type="match status" value="1"/>
</dbReference>
<dbReference type="OrthoDB" id="3555317at2759"/>
<reference evidence="2" key="1">
    <citation type="journal article" date="2020" name="Stud. Mycol.">
        <title>101 Dothideomycetes genomes: a test case for predicting lifestyles and emergence of pathogens.</title>
        <authorList>
            <person name="Haridas S."/>
            <person name="Albert R."/>
            <person name="Binder M."/>
            <person name="Bloem J."/>
            <person name="Labutti K."/>
            <person name="Salamov A."/>
            <person name="Andreopoulos B."/>
            <person name="Baker S."/>
            <person name="Barry K."/>
            <person name="Bills G."/>
            <person name="Bluhm B."/>
            <person name="Cannon C."/>
            <person name="Castanera R."/>
            <person name="Culley D."/>
            <person name="Daum C."/>
            <person name="Ezra D."/>
            <person name="Gonzalez J."/>
            <person name="Henrissat B."/>
            <person name="Kuo A."/>
            <person name="Liang C."/>
            <person name="Lipzen A."/>
            <person name="Lutzoni F."/>
            <person name="Magnuson J."/>
            <person name="Mondo S."/>
            <person name="Nolan M."/>
            <person name="Ohm R."/>
            <person name="Pangilinan J."/>
            <person name="Park H.-J."/>
            <person name="Ramirez L."/>
            <person name="Alfaro M."/>
            <person name="Sun H."/>
            <person name="Tritt A."/>
            <person name="Yoshinaga Y."/>
            <person name="Zwiers L.-H."/>
            <person name="Turgeon B."/>
            <person name="Goodwin S."/>
            <person name="Spatafora J."/>
            <person name="Crous P."/>
            <person name="Grigoriev I."/>
        </authorList>
    </citation>
    <scope>NUCLEOTIDE SEQUENCE</scope>
    <source>
        <strain evidence="2">ATCC 74209</strain>
    </source>
</reference>
<feature type="compositionally biased region" description="Polar residues" evidence="1">
    <location>
        <begin position="1"/>
        <end position="13"/>
    </location>
</feature>
<dbReference type="EMBL" id="ML994243">
    <property type="protein sequence ID" value="KAF2197370.1"/>
    <property type="molecule type" value="Genomic_DNA"/>
</dbReference>
<evidence type="ECO:0000313" key="2">
    <source>
        <dbReference type="EMBL" id="KAF2197370.1"/>
    </source>
</evidence>
<accession>A0A9P4JDY5</accession>
<dbReference type="Proteomes" id="UP000799536">
    <property type="component" value="Unassembled WGS sequence"/>
</dbReference>
<evidence type="ECO:0000313" key="3">
    <source>
        <dbReference type="Proteomes" id="UP000799536"/>
    </source>
</evidence>
<sequence length="293" mass="33008">MNNGISEDGSTQDALEIGYRQWPTHIQSPFPDREQIDTLQPDTHSSSYSNPQFPIRRARGRPRVSKERDQSAIEKRRAQVRQAQRTYQKKKEQAASTANQRCDQLLQVLSDVSTEIEGLLQLASTTGALNRNDKLGERLRTLWSTYDASISNPSVIPELRLLQMKNSSRIDVYRNQQPNVPNVEQNIALHTDPPLSRSPPEQNEVHHMHSHQSMNLAERNGAPHLAPPLSSPIAAQEPAPEALEFDLGRIDDTSLIQSFNSVPAMHRLYGGRNIVQIVQERQAQLRNTGNHGT</sequence>
<name>A0A9P4JDY5_9PLEO</name>
<organism evidence="2 3">
    <name type="scientific">Delitschia confertaspora ATCC 74209</name>
    <dbReference type="NCBI Taxonomy" id="1513339"/>
    <lineage>
        <taxon>Eukaryota</taxon>
        <taxon>Fungi</taxon>
        <taxon>Dikarya</taxon>
        <taxon>Ascomycota</taxon>
        <taxon>Pezizomycotina</taxon>
        <taxon>Dothideomycetes</taxon>
        <taxon>Pleosporomycetidae</taxon>
        <taxon>Pleosporales</taxon>
        <taxon>Delitschiaceae</taxon>
        <taxon>Delitschia</taxon>
    </lineage>
</organism>
<feature type="region of interest" description="Disordered" evidence="1">
    <location>
        <begin position="1"/>
        <end position="75"/>
    </location>
</feature>